<dbReference type="AlphaFoldDB" id="A0A0W0FVS9"/>
<evidence type="ECO:0000256" key="1">
    <source>
        <dbReference type="SAM" id="MobiDB-lite"/>
    </source>
</evidence>
<reference evidence="2 3" key="1">
    <citation type="submission" date="2015-12" db="EMBL/GenBank/DDBJ databases">
        <title>Draft genome sequence of Moniliophthora roreri, the causal agent of frosty pod rot of cacao.</title>
        <authorList>
            <person name="Aime M.C."/>
            <person name="Diaz-Valderrama J.R."/>
            <person name="Kijpornyongpan T."/>
            <person name="Phillips-Mora W."/>
        </authorList>
    </citation>
    <scope>NUCLEOTIDE SEQUENCE [LARGE SCALE GENOMIC DNA]</scope>
    <source>
        <strain evidence="2 3">MCA 2952</strain>
    </source>
</reference>
<proteinExistence type="predicted"/>
<evidence type="ECO:0000313" key="2">
    <source>
        <dbReference type="EMBL" id="KTB40302.1"/>
    </source>
</evidence>
<organism evidence="2 3">
    <name type="scientific">Moniliophthora roreri</name>
    <name type="common">Frosty pod rot fungus</name>
    <name type="synonym">Monilia roreri</name>
    <dbReference type="NCBI Taxonomy" id="221103"/>
    <lineage>
        <taxon>Eukaryota</taxon>
        <taxon>Fungi</taxon>
        <taxon>Dikarya</taxon>
        <taxon>Basidiomycota</taxon>
        <taxon>Agaricomycotina</taxon>
        <taxon>Agaricomycetes</taxon>
        <taxon>Agaricomycetidae</taxon>
        <taxon>Agaricales</taxon>
        <taxon>Marasmiineae</taxon>
        <taxon>Marasmiaceae</taxon>
        <taxon>Moniliophthora</taxon>
    </lineage>
</organism>
<accession>A0A0W0FVS9</accession>
<evidence type="ECO:0000313" key="3">
    <source>
        <dbReference type="Proteomes" id="UP000054988"/>
    </source>
</evidence>
<name>A0A0W0FVS9_MONRR</name>
<comment type="caution">
    <text evidence="2">The sequence shown here is derived from an EMBL/GenBank/DDBJ whole genome shotgun (WGS) entry which is preliminary data.</text>
</comment>
<protein>
    <submittedName>
        <fullName evidence="2">Uncharacterized protein</fullName>
    </submittedName>
</protein>
<feature type="region of interest" description="Disordered" evidence="1">
    <location>
        <begin position="34"/>
        <end position="63"/>
    </location>
</feature>
<gene>
    <name evidence="2" type="ORF">WG66_7124</name>
</gene>
<sequence>MILGIRLGWGSAFLSHTPVLDRVIPSRFEDLSEEELPVLQSSSEDLADPAPPPKESPDTRSQCKCGQIKSGMLARDLVYLDSLRPPAAE</sequence>
<dbReference type="Proteomes" id="UP000054988">
    <property type="component" value="Unassembled WGS sequence"/>
</dbReference>
<dbReference type="EMBL" id="LATX01001591">
    <property type="protein sequence ID" value="KTB40302.1"/>
    <property type="molecule type" value="Genomic_DNA"/>
</dbReference>